<evidence type="ECO:0000313" key="1">
    <source>
        <dbReference type="EMBL" id="KAI9897132.1"/>
    </source>
</evidence>
<name>A0ACC0UUE7_9HYPO</name>
<dbReference type="EMBL" id="CM047947">
    <property type="protein sequence ID" value="KAI9897132.1"/>
    <property type="molecule type" value="Genomic_DNA"/>
</dbReference>
<accession>A0ACC0UUE7</accession>
<proteinExistence type="predicted"/>
<keyword evidence="2" id="KW-1185">Reference proteome</keyword>
<gene>
    <name evidence="1" type="ORF">N3K66_008154</name>
</gene>
<protein>
    <submittedName>
        <fullName evidence="1">Uncharacterized protein</fullName>
    </submittedName>
</protein>
<sequence length="2563" mass="289733">MDPSKSTPSPELQPRDASIESSTTRPNPFDESESAARKRRRMSGLPSKTAGALNSDDRSDSSGSATIDADVVEVPANNDSDSAMNVDLNPAMAQTPEEHDGAGTPPAESASSKCTINLRNALLGDSHDVPVGQLEHLPEQRHTTGDHHDGASAPDAVDLIEISDQSGRTSRSSSGSPRVEFIAISDDEESPVNPSILAGDLGAIDGSALSDPTDRFPYRAREANEPVYETAHRVVDHLANHPSPDPAILGNVNIWLSLYLHFARHGSPDTVMASHPVHEQFWNNFSDTILALMTKRPPIYTVFAHQQPALEFMAQFARLSGQFIRYDILRMQQCANLQEKDRNLYSVIFLRKLCPVLSHVEPAEAEENGVPAMGTGRTQEALVMLDHLDAECEGTISRLLALIDTAAQTLAEYPRCLHSLNSICQFLVLLVQAERDGFWSSKPGLGPDRVHETCDRISGAFCDLVENRIGLVNKDYLSGALEGLQVLQRTCMQGKHLQAVKLLEDYQLLHPEFPPDLISEILSMQWTLKVENKLIRDGHMHVRVAATERMACQLVATWQQFSNQPNHPYLLRTAEFLVELGLVDYLLGPSCHPEIVIHSSNIVGFLVVTKTYTEEHINQLWQGITASQDTRVCQAVAQLIQPIIRLFDYDGLLQLCDRFQTLPIEAFTSTSRMLWLGMMDNVMSKCQQERRSPTYEPYACCLRLLRDSSTTDQGLRFENPALQKLVREKFQEFTSMGLEISCRERIYDACFEDLSARSTTTLGSLWALCITIGAGRRVDELRVLCDERSLTEIAIAELEYSASVAKEHAFPILSGEVHVPRQRLIHDLIVNQALDFGTDVGKRLWDVLVGSKSSCGIDRDAGWEILITITRRVSTENEFVQICSSHYLPTLSSEFWSVGAYEFVRLMSIALISKVKDFALEDKTTVETSCIEQLWRLIMQVEDKTIMERAVITLASEVYTHQKILATYSLDRIYQVQSSLVDRCFHQLQEAACNLATHSPKGQDGEDKSMTHVTSDLVSESRSMFVRSLRVLRCFLEAQQMRSPIATPISSLSLKTPKAPPTPPQVEGEPTQLKYQSFDGEQQTAIKSLTIGRQNTARCLLNSISQETGFEHYRVYYRGGPFVPTEEQLCQSLFELNLDQGLILIKREESNPSGSLKTKVMAHFDEMWKYLVIDHAIASEIYDFMIFLPPHEDTVNFVCRDVTSYSDLFPSGEPYRILYFLHVLMEFNKRAKGRHASQDEVTSADATRKQLLSFIAKALESSEILPSGLAHLQMQLAHSLITSFMALLNSIEKPIQAASVGLNGPSRLIEVMQTAHKSEEPLSIPLASKTLQALLTIGSNDSEFWKRLITEEAFFTTFRDMILVDGRVHLRQAVEKIIVSFLHGEDNNGTSPALSDSSGVIESDGPRRIVDYYLSITPGLLPLALEQSKSCLEFFHLCQALLQKSLSNTFSAFNCQELALKLSQLLLEARSTEEIGHRESLDAPILGIASIFLTCLQMCPSLASHLSNDLAPQLLSQHLLPPLTAEGDEVAKVVLNSDTRYKIYQVLFQLIKDDGERLHAMIKSLGDEICPIPIQSNEEHAYLYELPCNFDRNKALKAPRGYTGLRNLSNTCYLNSLITQLFMNVDFRQFMLSARIVDPEDRQRLLHRTAQLFSFMQETYRRSIEPVEFVSAIKTYEETMIDIHNQMDVDEFYNLIFDRWEGQFFRPDDRKALRSFYGGQLVQQVKSRECDHISERLEPFSAIQCDIKGKTTLEESLQDYVDGEVLEGDNKYKCSDCDRHVNAVKRSCFKDLHDSVIFHLKRFDFNLKTFIRSKINDYFSFPKEIDLAPYTAEYAQNPELAEKDMYELCGVILHTGTAESGHYYSFIRERPSGPEAPRWMEFNDENVSEWDPADLEAATFGGLDQTSAIDGNTITMEKPYSAYMLFYVRSSSLQAQQGQGVTETCQIPMKLDIDPMQRKRIQDENAELLRRHCLFDNQHTRFVESCLSQAFSFIKDAPSNPESTSLVSKLGKQAATTTVAHFDQIITRTKDLPLASPFGELMKESIESTRDGALAFLRYLITYPIAFRSMLQRNPEVSVRRYIGTKFVGALRRVAWDFPRLYAEDEGPSSELSDAQSIDKQNSPRAILDGALQLLEYTWRYFPIHIRAWEEYFEMVLNFAQLGNRETLGLLQHNWLIKVAMMITADPNLPNLRPTYLKMLQNVHRRANNRAPSYNSIIKLIAYLLEQLDPLISAETIVSPDEDRLGRQQAPFPWQDDEVSFFHEHPLRQGCSFFLEKLINLHQCNEGVDRILIRLMHASESLDVIVAKTLQSHIREESVVGVFLRAAMTYMKNTKFFNSALSMVEHTANQAPYLDDADGRDLCHFFNEAMSLRRAENDEDESDRIHLVCLNNVDEWGPCLVMHKEYGVRLMTADLLDRVIFRYSPNRDNGAADIEMLQADEQPRVELKVLVTSAKRLGRGCLSHARNVYIDPQVRIVRPTAEAIVNTISKCQPFFEVDTDDMSKTEAEEYEEMLNSTIEQLRILAIDEVEEEVSDWEGSFASSEHIDGVTEMSVQTAKEVKDD</sequence>
<organism evidence="1 2">
    <name type="scientific">Trichothecium roseum</name>
    <dbReference type="NCBI Taxonomy" id="47278"/>
    <lineage>
        <taxon>Eukaryota</taxon>
        <taxon>Fungi</taxon>
        <taxon>Dikarya</taxon>
        <taxon>Ascomycota</taxon>
        <taxon>Pezizomycotina</taxon>
        <taxon>Sordariomycetes</taxon>
        <taxon>Hypocreomycetidae</taxon>
        <taxon>Hypocreales</taxon>
        <taxon>Hypocreales incertae sedis</taxon>
        <taxon>Trichothecium</taxon>
    </lineage>
</organism>
<evidence type="ECO:0000313" key="2">
    <source>
        <dbReference type="Proteomes" id="UP001163324"/>
    </source>
</evidence>
<comment type="caution">
    <text evidence="1">The sequence shown here is derived from an EMBL/GenBank/DDBJ whole genome shotgun (WGS) entry which is preliminary data.</text>
</comment>
<dbReference type="Proteomes" id="UP001163324">
    <property type="component" value="Chromosome 8"/>
</dbReference>
<reference evidence="1" key="1">
    <citation type="submission" date="2022-10" db="EMBL/GenBank/DDBJ databases">
        <title>Complete Genome of Trichothecium roseum strain YXFP-22015, a Plant Pathogen Isolated from Citrus.</title>
        <authorList>
            <person name="Wang Y."/>
            <person name="Zhu L."/>
        </authorList>
    </citation>
    <scope>NUCLEOTIDE SEQUENCE</scope>
    <source>
        <strain evidence="1">YXFP-22015</strain>
    </source>
</reference>